<dbReference type="Proteomes" id="UP000009234">
    <property type="component" value="Chromosome"/>
</dbReference>
<proteinExistence type="predicted"/>
<dbReference type="Pfam" id="PF00535">
    <property type="entry name" value="Glycos_transf_2"/>
    <property type="match status" value="1"/>
</dbReference>
<feature type="domain" description="Methyltransferase type 11" evidence="3">
    <location>
        <begin position="60"/>
        <end position="110"/>
    </location>
</feature>
<dbReference type="GO" id="GO:0008757">
    <property type="term" value="F:S-adenosylmethionine-dependent methyltransferase activity"/>
    <property type="evidence" value="ECO:0007669"/>
    <property type="project" value="InterPro"/>
</dbReference>
<dbReference type="SUPFAM" id="SSF53335">
    <property type="entry name" value="S-adenosyl-L-methionine-dependent methyltransferases"/>
    <property type="match status" value="1"/>
</dbReference>
<dbReference type="STRING" id="696281.Desru_1117"/>
<dbReference type="Gene3D" id="3.90.550.10">
    <property type="entry name" value="Spore Coat Polysaccharide Biosynthesis Protein SpsA, Chain A"/>
    <property type="match status" value="1"/>
</dbReference>
<evidence type="ECO:0000256" key="1">
    <source>
        <dbReference type="SAM" id="Coils"/>
    </source>
</evidence>
<dbReference type="Pfam" id="PF13692">
    <property type="entry name" value="Glyco_trans_1_4"/>
    <property type="match status" value="1"/>
</dbReference>
<keyword evidence="5" id="KW-1185">Reference proteome</keyword>
<dbReference type="RefSeq" id="WP_013841163.1">
    <property type="nucleotide sequence ID" value="NC_015589.1"/>
</dbReference>
<dbReference type="KEGG" id="dru:Desru_1117"/>
<dbReference type="PANTHER" id="PTHR43179">
    <property type="entry name" value="RHAMNOSYLTRANSFERASE WBBL"/>
    <property type="match status" value="1"/>
</dbReference>
<evidence type="ECO:0000313" key="5">
    <source>
        <dbReference type="Proteomes" id="UP000009234"/>
    </source>
</evidence>
<feature type="coiled-coil region" evidence="1">
    <location>
        <begin position="280"/>
        <end position="314"/>
    </location>
</feature>
<reference evidence="5" key="1">
    <citation type="submission" date="2011-05" db="EMBL/GenBank/DDBJ databases">
        <title>Complete sequence of Desulfotomaculum ruminis DSM 2154.</title>
        <authorList>
            <person name="Lucas S."/>
            <person name="Copeland A."/>
            <person name="Lapidus A."/>
            <person name="Cheng J.-F."/>
            <person name="Goodwin L."/>
            <person name="Pitluck S."/>
            <person name="Lu M."/>
            <person name="Detter J.C."/>
            <person name="Han C."/>
            <person name="Tapia R."/>
            <person name="Land M."/>
            <person name="Hauser L."/>
            <person name="Kyrpides N."/>
            <person name="Ivanova N."/>
            <person name="Mikhailova N."/>
            <person name="Pagani I."/>
            <person name="Stams A.J.M."/>
            <person name="Plugge C.M."/>
            <person name="Muyzer G."/>
            <person name="Kuever J."/>
            <person name="Parshina S.N."/>
            <person name="Ivanova A.E."/>
            <person name="Nazina T.N."/>
            <person name="Brambilla E."/>
            <person name="Spring S."/>
            <person name="Klenk H.-P."/>
            <person name="Woyke T."/>
        </authorList>
    </citation>
    <scope>NUCLEOTIDE SEQUENCE [LARGE SCALE GENOMIC DNA]</scope>
    <source>
        <strain evidence="5">ATCC 23193 / DSM 2154 / NCIB 8452 / DL</strain>
    </source>
</reference>
<dbReference type="Gene3D" id="3.40.50.2000">
    <property type="entry name" value="Glycogen Phosphorylase B"/>
    <property type="match status" value="1"/>
</dbReference>
<dbReference type="eggNOG" id="COG0438">
    <property type="taxonomic scope" value="Bacteria"/>
</dbReference>
<dbReference type="InterPro" id="IPR013216">
    <property type="entry name" value="Methyltransf_11"/>
</dbReference>
<keyword evidence="1" id="KW-0175">Coiled coil</keyword>
<dbReference type="eggNOG" id="COG1216">
    <property type="taxonomic scope" value="Bacteria"/>
</dbReference>
<dbReference type="AlphaFoldDB" id="F6DM50"/>
<dbReference type="InterPro" id="IPR001173">
    <property type="entry name" value="Glyco_trans_2-like"/>
</dbReference>
<dbReference type="HOGENOM" id="CLU_306057_0_0_9"/>
<dbReference type="OrthoDB" id="9771846at2"/>
<sequence length="968" mass="111748">MVLNPLTLPFDQYQRYRMVADIIGALKGAEPCSILDIGGYPGTIKAFLPQEQITIADLTEEEEEGLVQADGRNLPFADAAFDYVISCDTLEHVPASDRNGFVKEMIRTGKKYLIIAAPFDSPGVTQAEDFFSGLFKARYGDGYYFMEEHIAYGLPNLDRTTRYLQEAGLKTLVLPNGFLPRWLIGISLFFLLQWKFQDQELLNQFNTYYNSNFYLLDNCEPSYRKVIIATKDPADPAFKRLAESVKEIFEAPKDSMDMNQALEMINIFIQIISDEWSERALDAEETQEILTLEVEELKKQLKLCQESLIKSQRKNLLRSRLKNEVKKLVLRNNQTLYRVFREKSRQRVKYDVIVFPIIDWDFRFQRPQQMASQFAKNDHRVFYISTGFIQGPSYKYFSKGKNIYQVQLAGTPEVNIYTDEIKDYVEELYQSFEQLIAEKEIRNAVLLVQLPFWKDLALALREKYRFKVVYDCMDKHSGFSTNKNSMLNQEEDLSKQSDLVITTSLDLFNEHRKLNKNCILNNNATNFNHFCSPINGIAGQIAHLPPPIIGYYGAISDWFDTQLVAEMAKKQTNWTFVLIGSTFGADLSPLAGINNIKLLGEQSYASLPGFLHAFDVCIIPFKVLPLTNATNPVKFFEYLSAGKPVVSVALPELLPYEQEELVYIAGDSEQFIEKIKQALDTNSHTRRVARMNFAQKHTWEARFLEISLALQGLYKKVSIVIITYNNLHLTQLCLESIFKCTHYPNYELIIVDNHSFDGTVKYLKDLKKKRSDVKIKLNNRNEGFAKANNQGMQMAEGEYIVLLNNDTIVTSHWLTKLIGYLEKYSEVGMVGPVTNCSGNESKIDVTYTSIEDIEEFARQYTEDHEGCFFEIKMLAMFCVAFRRTLLDEVGLLDEQFGIGMFEDDDFALRVKERGYKLICAEDIFVHHFLNASFKLLGQQKYLEIFQENKKKFEKKWGISWQPHCYREK</sequence>
<dbReference type="CDD" id="cd02440">
    <property type="entry name" value="AdoMet_MTases"/>
    <property type="match status" value="1"/>
</dbReference>
<feature type="domain" description="Glycosyltransferase 2-like" evidence="2">
    <location>
        <begin position="718"/>
        <end position="889"/>
    </location>
</feature>
<dbReference type="SUPFAM" id="SSF53448">
    <property type="entry name" value="Nucleotide-diphospho-sugar transferases"/>
    <property type="match status" value="1"/>
</dbReference>
<dbReference type="Gene3D" id="3.40.50.150">
    <property type="entry name" value="Vaccinia Virus protein VP39"/>
    <property type="match status" value="1"/>
</dbReference>
<reference evidence="4 5" key="2">
    <citation type="journal article" date="2012" name="Stand. Genomic Sci.">
        <title>Complete genome sequence of the sulfate-reducing firmicute Desulfotomaculum ruminis type strain (DL(T)).</title>
        <authorList>
            <person name="Spring S."/>
            <person name="Visser M."/>
            <person name="Lu M."/>
            <person name="Copeland A."/>
            <person name="Lapidus A."/>
            <person name="Lucas S."/>
            <person name="Cheng J.F."/>
            <person name="Han C."/>
            <person name="Tapia R."/>
            <person name="Goodwin L.A."/>
            <person name="Pitluck S."/>
            <person name="Ivanova N."/>
            <person name="Land M."/>
            <person name="Hauser L."/>
            <person name="Larimer F."/>
            <person name="Rohde M."/>
            <person name="Goker M."/>
            <person name="Detter J.C."/>
            <person name="Kyrpides N.C."/>
            <person name="Woyke T."/>
            <person name="Schaap P.J."/>
            <person name="Plugge C.M."/>
            <person name="Muyzer G."/>
            <person name="Kuever J."/>
            <person name="Pereira I.A."/>
            <person name="Parshina S.N."/>
            <person name="Bernier-Latmani R."/>
            <person name="Stams A.J."/>
            <person name="Klenk H.P."/>
        </authorList>
    </citation>
    <scope>NUCLEOTIDE SEQUENCE [LARGE SCALE GENOMIC DNA]</scope>
    <source>
        <strain evidence="5">ATCC 23193 / DSM 2154 / NCIB 8452 / DL</strain>
    </source>
</reference>
<evidence type="ECO:0000259" key="3">
    <source>
        <dbReference type="Pfam" id="PF08241"/>
    </source>
</evidence>
<dbReference type="Pfam" id="PF08241">
    <property type="entry name" value="Methyltransf_11"/>
    <property type="match status" value="1"/>
</dbReference>
<evidence type="ECO:0000313" key="4">
    <source>
        <dbReference type="EMBL" id="AEG59392.1"/>
    </source>
</evidence>
<dbReference type="EMBL" id="CP002780">
    <property type="protein sequence ID" value="AEG59392.1"/>
    <property type="molecule type" value="Genomic_DNA"/>
</dbReference>
<accession>F6DM50</accession>
<dbReference type="CDD" id="cd04186">
    <property type="entry name" value="GT_2_like_c"/>
    <property type="match status" value="1"/>
</dbReference>
<dbReference type="InterPro" id="IPR029063">
    <property type="entry name" value="SAM-dependent_MTases_sf"/>
</dbReference>
<dbReference type="SUPFAM" id="SSF53756">
    <property type="entry name" value="UDP-Glycosyltransferase/glycogen phosphorylase"/>
    <property type="match status" value="1"/>
</dbReference>
<gene>
    <name evidence="4" type="ordered locus">Desru_1117</name>
</gene>
<dbReference type="eggNOG" id="COG2226">
    <property type="taxonomic scope" value="Bacteria"/>
</dbReference>
<dbReference type="InterPro" id="IPR029044">
    <property type="entry name" value="Nucleotide-diphossugar_trans"/>
</dbReference>
<organism evidence="4 5">
    <name type="scientific">Desulforamulus ruminis (strain ATCC 23193 / DSM 2154 / NCIMB 8452 / DL)</name>
    <name type="common">Desulfotomaculum ruminis</name>
    <dbReference type="NCBI Taxonomy" id="696281"/>
    <lineage>
        <taxon>Bacteria</taxon>
        <taxon>Bacillati</taxon>
        <taxon>Bacillota</taxon>
        <taxon>Clostridia</taxon>
        <taxon>Eubacteriales</taxon>
        <taxon>Peptococcaceae</taxon>
        <taxon>Desulforamulus</taxon>
    </lineage>
</organism>
<name>F6DM50_DESRL</name>
<dbReference type="PANTHER" id="PTHR43179:SF7">
    <property type="entry name" value="RHAMNOSYLTRANSFERASE WBBL"/>
    <property type="match status" value="1"/>
</dbReference>
<protein>
    <submittedName>
        <fullName evidence="4">Glycosyl transferase family 2</fullName>
    </submittedName>
</protein>
<evidence type="ECO:0000259" key="2">
    <source>
        <dbReference type="Pfam" id="PF00535"/>
    </source>
</evidence>
<keyword evidence="4" id="KW-0808">Transferase</keyword>